<dbReference type="AlphaFoldDB" id="A0A840RHP7"/>
<proteinExistence type="predicted"/>
<name>A0A840RHP7_9NEIS</name>
<evidence type="ECO:0008006" key="3">
    <source>
        <dbReference type="Google" id="ProtNLM"/>
    </source>
</evidence>
<dbReference type="Proteomes" id="UP000543030">
    <property type="component" value="Unassembled WGS sequence"/>
</dbReference>
<evidence type="ECO:0000313" key="1">
    <source>
        <dbReference type="EMBL" id="MBB5192855.1"/>
    </source>
</evidence>
<reference evidence="1 2" key="1">
    <citation type="submission" date="2020-08" db="EMBL/GenBank/DDBJ databases">
        <title>Genomic Encyclopedia of Type Strains, Phase IV (KMG-IV): sequencing the most valuable type-strain genomes for metagenomic binning, comparative biology and taxonomic classification.</title>
        <authorList>
            <person name="Goeker M."/>
        </authorList>
    </citation>
    <scope>NUCLEOTIDE SEQUENCE [LARGE SCALE GENOMIC DNA]</scope>
    <source>
        <strain evidence="1 2">DSM 18233</strain>
    </source>
</reference>
<dbReference type="EMBL" id="JACHHN010000008">
    <property type="protein sequence ID" value="MBB5192855.1"/>
    <property type="molecule type" value="Genomic_DNA"/>
</dbReference>
<evidence type="ECO:0000313" key="2">
    <source>
        <dbReference type="Proteomes" id="UP000543030"/>
    </source>
</evidence>
<protein>
    <recommendedName>
        <fullName evidence="3">Oxalate:formate antiporter</fullName>
    </recommendedName>
</protein>
<accession>A0A840RHP7</accession>
<keyword evidence="2" id="KW-1185">Reference proteome</keyword>
<sequence>MTAKIKGLLLWAYVLIPLAWGVIQTIKKTAALFG</sequence>
<comment type="caution">
    <text evidence="1">The sequence shown here is derived from an EMBL/GenBank/DDBJ whole genome shotgun (WGS) entry which is preliminary data.</text>
</comment>
<gene>
    <name evidence="1" type="ORF">HNQ50_003609</name>
</gene>
<organism evidence="1 2">
    <name type="scientific">Silvimonas terrae</name>
    <dbReference type="NCBI Taxonomy" id="300266"/>
    <lineage>
        <taxon>Bacteria</taxon>
        <taxon>Pseudomonadati</taxon>
        <taxon>Pseudomonadota</taxon>
        <taxon>Betaproteobacteria</taxon>
        <taxon>Neisseriales</taxon>
        <taxon>Chitinibacteraceae</taxon>
        <taxon>Silvimonas</taxon>
    </lineage>
</organism>